<dbReference type="Proteomes" id="UP000228593">
    <property type="component" value="Unassembled WGS sequence"/>
</dbReference>
<accession>A0A2G8SZS2</accession>
<dbReference type="EMBL" id="PDOB01000021">
    <property type="protein sequence ID" value="PIL39274.1"/>
    <property type="molecule type" value="Genomic_DNA"/>
</dbReference>
<gene>
    <name evidence="2" type="ORF">CR103_13730</name>
</gene>
<evidence type="ECO:0000256" key="1">
    <source>
        <dbReference type="SAM" id="Phobius"/>
    </source>
</evidence>
<feature type="transmembrane region" description="Helical" evidence="1">
    <location>
        <begin position="28"/>
        <end position="48"/>
    </location>
</feature>
<keyword evidence="1" id="KW-1133">Transmembrane helix</keyword>
<sequence length="505" mass="54517">MAASLLTLLTILLTGAASAGLYLWRRRWVDAALALVVAASLAGIAAGFKLPAAGAIALAVSGDGLREAEWRDAPAQKIAWTMPKTAVLRLDFPRTLTLGRMFKLTVHRSAPGAARLQLLAENGQVITETRAEASALEASISVQWLPPAAELLVLRARLLGADGKTLAEGPVPLNVVEAAPLRVRGRFSAPSFDLRALGDLLVNSGALLDWHVTLGKTVTRSETARAPLAAADLLLVDAAWFERAPENQRSAMLAQVALGTPLVILAANAFDPRLWQASLQLELKAQPDKSAGAPLAMPVAPFNPASAVAGAWRSADGALWSRRWQKGRISWVGVGHWHRYAISEPQQLGMWWQGVLDQAGVERDEEVVWDAPSEMPFAGQRLEVCAKGVRGEAVFSGLGQAAPWQRRPDKADASCMAVWPKAPGWLTVRAQGKAPRSDRTQSNNIYVFANDDWPLWQAAQRRDATARYAARTAAPAGANSTPMPAWPFALLCALAMLTLWWREHR</sequence>
<dbReference type="AlphaFoldDB" id="A0A2G8SZS2"/>
<comment type="caution">
    <text evidence="2">The sequence shown here is derived from an EMBL/GenBank/DDBJ whole genome shotgun (WGS) entry which is preliminary data.</text>
</comment>
<keyword evidence="1" id="KW-0812">Transmembrane</keyword>
<organism evidence="2 3">
    <name type="scientific">Massilia psychrophila</name>
    <dbReference type="NCBI Taxonomy" id="1603353"/>
    <lineage>
        <taxon>Bacteria</taxon>
        <taxon>Pseudomonadati</taxon>
        <taxon>Pseudomonadota</taxon>
        <taxon>Betaproteobacteria</taxon>
        <taxon>Burkholderiales</taxon>
        <taxon>Oxalobacteraceae</taxon>
        <taxon>Telluria group</taxon>
        <taxon>Massilia</taxon>
    </lineage>
</organism>
<dbReference type="OrthoDB" id="8740628at2"/>
<name>A0A2G8SZS2_9BURK</name>
<evidence type="ECO:0000313" key="3">
    <source>
        <dbReference type="Proteomes" id="UP000228593"/>
    </source>
</evidence>
<proteinExistence type="predicted"/>
<keyword evidence="3" id="KW-1185">Reference proteome</keyword>
<evidence type="ECO:0000313" key="2">
    <source>
        <dbReference type="EMBL" id="PIL39274.1"/>
    </source>
</evidence>
<keyword evidence="1" id="KW-0472">Membrane</keyword>
<reference evidence="2 3" key="1">
    <citation type="submission" date="2017-10" db="EMBL/GenBank/DDBJ databases">
        <title>Massilia psychrophilum sp. nov., a novel purple-pigmented bacterium isolated from Tianshan glacier, Xinjiang Municipality, China.</title>
        <authorList>
            <person name="Wang H."/>
        </authorList>
    </citation>
    <scope>NUCLEOTIDE SEQUENCE [LARGE SCALE GENOMIC DNA]</scope>
    <source>
        <strain evidence="2 3">JCM 30813</strain>
    </source>
</reference>
<protein>
    <submittedName>
        <fullName evidence="2">Uncharacterized protein</fullName>
    </submittedName>
</protein>